<comment type="caution">
    <text evidence="1">The sequence shown here is derived from an EMBL/GenBank/DDBJ whole genome shotgun (WGS) entry which is preliminary data.</text>
</comment>
<name>A0A939IFS8_CLOAM</name>
<evidence type="ECO:0000313" key="2">
    <source>
        <dbReference type="Proteomes" id="UP000664545"/>
    </source>
</evidence>
<gene>
    <name evidence="1" type="ORF">JYB65_00480</name>
</gene>
<organism evidence="1 2">
    <name type="scientific">Clostridium aminobutyricum</name>
    <dbReference type="NCBI Taxonomy" id="33953"/>
    <lineage>
        <taxon>Bacteria</taxon>
        <taxon>Bacillati</taxon>
        <taxon>Bacillota</taxon>
        <taxon>Clostridia</taxon>
        <taxon>Eubacteriales</taxon>
        <taxon>Clostridiaceae</taxon>
        <taxon>Clostridium</taxon>
    </lineage>
</organism>
<protein>
    <submittedName>
        <fullName evidence="1">Uncharacterized protein</fullName>
    </submittedName>
</protein>
<reference evidence="1" key="1">
    <citation type="submission" date="2021-02" db="EMBL/GenBank/DDBJ databases">
        <title>Abyssanaerobacter marinus gen.nov., sp., nov, anaerobic bacterium isolated from the Onnuri vent field of Indian Ocean and suggestion of Mogibacteriaceae fam. nov., and proposal of reclassification of ambiguous this family's genus member.</title>
        <authorList>
            <person name="Kim Y.J."/>
            <person name="Yang J.-A."/>
        </authorList>
    </citation>
    <scope>NUCLEOTIDE SEQUENCE</scope>
    <source>
        <strain evidence="1">DSM 2634</strain>
    </source>
</reference>
<sequence length="203" mass="23578">MKVISMNDTLRQLLIMERTKKGWNKSKLSMEIGKANNFISLIESGTIKSIKKEDFKSIWIALLNLSQEEAEDYIIELINSESQIESNTEDSNKDGEIVYYDEENNDNNLKSFKKITDNIQFKFDKAFKNNSQYAFASVGNFMENIQFDIGFTLALIRIPFYLLKGTDKSVRQELFNDISDVVKKYLDKYVVKDSSEEKNNNEI</sequence>
<dbReference type="EMBL" id="JAFJZZ010000001">
    <property type="protein sequence ID" value="MBN7771835.1"/>
    <property type="molecule type" value="Genomic_DNA"/>
</dbReference>
<evidence type="ECO:0000313" key="1">
    <source>
        <dbReference type="EMBL" id="MBN7771835.1"/>
    </source>
</evidence>
<dbReference type="RefSeq" id="WP_206580626.1">
    <property type="nucleotide sequence ID" value="NZ_JAFJZZ010000001.1"/>
</dbReference>
<proteinExistence type="predicted"/>
<accession>A0A939IFS8</accession>
<dbReference type="AlphaFoldDB" id="A0A939IFS8"/>
<dbReference type="Proteomes" id="UP000664545">
    <property type="component" value="Unassembled WGS sequence"/>
</dbReference>
<keyword evidence="2" id="KW-1185">Reference proteome</keyword>